<protein>
    <submittedName>
        <fullName evidence="2">Polyphosphate kinase 2 family protein</fullName>
    </submittedName>
</protein>
<dbReference type="SUPFAM" id="SSF52540">
    <property type="entry name" value="P-loop containing nucleoside triphosphate hydrolases"/>
    <property type="match status" value="1"/>
</dbReference>
<dbReference type="GO" id="GO:0016776">
    <property type="term" value="F:phosphotransferase activity, phosphate group as acceptor"/>
    <property type="evidence" value="ECO:0007669"/>
    <property type="project" value="InterPro"/>
</dbReference>
<dbReference type="NCBIfam" id="TIGR03709">
    <property type="entry name" value="PPK2_rel_1"/>
    <property type="match status" value="1"/>
</dbReference>
<dbReference type="PANTHER" id="PTHR34383:SF3">
    <property type="entry name" value="POLYPHOSPHATE:AMP PHOSPHOTRANSFERASE"/>
    <property type="match status" value="1"/>
</dbReference>
<dbReference type="EMBL" id="JAAGXA010000001">
    <property type="protein sequence ID" value="NEN77217.1"/>
    <property type="molecule type" value="Genomic_DNA"/>
</dbReference>
<keyword evidence="2" id="KW-0418">Kinase</keyword>
<dbReference type="Proteomes" id="UP000468687">
    <property type="component" value="Unassembled WGS sequence"/>
</dbReference>
<accession>A0A6P0HG11</accession>
<dbReference type="InterPro" id="IPR027417">
    <property type="entry name" value="P-loop_NTPase"/>
</dbReference>
<dbReference type="InterPro" id="IPR022488">
    <property type="entry name" value="PPK2-related"/>
</dbReference>
<proteinExistence type="predicted"/>
<evidence type="ECO:0000313" key="3">
    <source>
        <dbReference type="Proteomes" id="UP000468687"/>
    </source>
</evidence>
<sequence>MSTAPAPRAGWDSGRVDLSSLRLRPGPVDLASHPTSGSPWFDGDKAAGKEALATVAAELSDLQERLVATGRSHGAGAPSVLLVLQGMDTSGKGGTVRKVFGLLDPQGVRVASFGAPTPDELTHDFLWRVAPRLPGPGQVGVFDRSHYEDVLVARVRSLAPPEEIERRYGAINDFEAGVRAGGTRLVKVLLHISPDEQRSRLLARLDDPAKHWKFSPADIDDRALWADYQRAYEVALERTHREDAPWYVVPAGSKWYRNLVVAQLLRDELRALDLSWPSASFDPDEQRRRLTEQDPLA</sequence>
<comment type="caution">
    <text evidence="2">The sequence shown here is derived from an EMBL/GenBank/DDBJ whole genome shotgun (WGS) entry which is preliminary data.</text>
</comment>
<dbReference type="GO" id="GO:0016301">
    <property type="term" value="F:kinase activity"/>
    <property type="evidence" value="ECO:0007669"/>
    <property type="project" value="UniProtKB-KW"/>
</dbReference>
<name>A0A6P0HG11_9ACTN</name>
<keyword evidence="2" id="KW-0808">Transferase</keyword>
<dbReference type="PANTHER" id="PTHR34383">
    <property type="entry name" value="POLYPHOSPHATE:AMP PHOSPHOTRANSFERASE-RELATED"/>
    <property type="match status" value="1"/>
</dbReference>
<dbReference type="GO" id="GO:0006797">
    <property type="term" value="P:polyphosphate metabolic process"/>
    <property type="evidence" value="ECO:0007669"/>
    <property type="project" value="InterPro"/>
</dbReference>
<dbReference type="Pfam" id="PF03976">
    <property type="entry name" value="PPK2"/>
    <property type="match status" value="1"/>
</dbReference>
<dbReference type="Gene3D" id="3.40.50.300">
    <property type="entry name" value="P-loop containing nucleotide triphosphate hydrolases"/>
    <property type="match status" value="1"/>
</dbReference>
<dbReference type="InterPro" id="IPR022300">
    <property type="entry name" value="PPK2-rel_1"/>
</dbReference>
<organism evidence="2 3">
    <name type="scientific">Nocardioides zeae</name>
    <dbReference type="NCBI Taxonomy" id="1457234"/>
    <lineage>
        <taxon>Bacteria</taxon>
        <taxon>Bacillati</taxon>
        <taxon>Actinomycetota</taxon>
        <taxon>Actinomycetes</taxon>
        <taxon>Propionibacteriales</taxon>
        <taxon>Nocardioidaceae</taxon>
        <taxon>Nocardioides</taxon>
    </lineage>
</organism>
<gene>
    <name evidence="2" type="ORF">G3T38_02880</name>
</gene>
<keyword evidence="3" id="KW-1185">Reference proteome</keyword>
<evidence type="ECO:0000313" key="2">
    <source>
        <dbReference type="EMBL" id="NEN77217.1"/>
    </source>
</evidence>
<reference evidence="2 3" key="1">
    <citation type="journal article" date="2014" name="Int. J. Syst. Evol. Microbiol.">
        <title>Nocardioides zeae sp. nov., isolated from the stem of Zea mays.</title>
        <authorList>
            <person name="Glaeser S.P."/>
            <person name="McInroy J.A."/>
            <person name="Busse H.J."/>
            <person name="Kampfer P."/>
        </authorList>
    </citation>
    <scope>NUCLEOTIDE SEQUENCE [LARGE SCALE GENOMIC DNA]</scope>
    <source>
        <strain evidence="2 3">JCM 30728</strain>
    </source>
</reference>
<evidence type="ECO:0000259" key="1">
    <source>
        <dbReference type="Pfam" id="PF03976"/>
    </source>
</evidence>
<dbReference type="AlphaFoldDB" id="A0A6P0HG11"/>
<feature type="domain" description="Polyphosphate kinase-2-related" evidence="1">
    <location>
        <begin position="45"/>
        <end position="270"/>
    </location>
</feature>